<proteinExistence type="predicted"/>
<feature type="transmembrane region" description="Helical" evidence="7">
    <location>
        <begin position="1156"/>
        <end position="1180"/>
    </location>
</feature>
<feature type="transmembrane region" description="Helical" evidence="7">
    <location>
        <begin position="951"/>
        <end position="974"/>
    </location>
</feature>
<dbReference type="SMART" id="SM00382">
    <property type="entry name" value="AAA"/>
    <property type="match status" value="1"/>
</dbReference>
<dbReference type="Pfam" id="PF12698">
    <property type="entry name" value="ABC2_membrane_3"/>
    <property type="match status" value="2"/>
</dbReference>
<protein>
    <recommendedName>
        <fullName evidence="8">ABC transporter domain-containing protein</fullName>
    </recommendedName>
</protein>
<dbReference type="Gene3D" id="3.40.50.300">
    <property type="entry name" value="P-loop containing nucleotide triphosphate hydrolases"/>
    <property type="match status" value="1"/>
</dbReference>
<evidence type="ECO:0000256" key="6">
    <source>
        <dbReference type="ARBA" id="ARBA00023136"/>
    </source>
</evidence>
<evidence type="ECO:0000256" key="4">
    <source>
        <dbReference type="ARBA" id="ARBA00022840"/>
    </source>
</evidence>
<feature type="transmembrane region" description="Helical" evidence="7">
    <location>
        <begin position="631"/>
        <end position="650"/>
    </location>
</feature>
<feature type="transmembrane region" description="Helical" evidence="7">
    <location>
        <begin position="145"/>
        <end position="167"/>
    </location>
</feature>
<dbReference type="CDD" id="cd03263">
    <property type="entry name" value="ABC_subfamily_A"/>
    <property type="match status" value="1"/>
</dbReference>
<evidence type="ECO:0000256" key="2">
    <source>
        <dbReference type="ARBA" id="ARBA00022692"/>
    </source>
</evidence>
<dbReference type="GO" id="GO:0005524">
    <property type="term" value="F:ATP binding"/>
    <property type="evidence" value="ECO:0007669"/>
    <property type="project" value="UniProtKB-KW"/>
</dbReference>
<keyword evidence="10" id="KW-1185">Reference proteome</keyword>
<sequence length="1189" mass="133371">MRIMGLGDMVHLWSWAIISLIFNLTSILLITAIIKFGRVLPNVDFSLLFVFLALFAISSIALCLLISTFFSNANISTAATCMIYFLFFFPFQISIKARNKTFTHITLIFPQTTLGYGAAMISLYDEINKAKWKNIDEIYLEAYDVSLLECMVAFICEAIVFVILTWYKSAVSPGIYGVSLPWYFFLTRRYWLPSAVDVADFNPITDSQPAPSSNNFDAEPTDLPLTVNISGLSKVYSNGTKALDNLCLNLYEDQITALLGHNGAGKTTTMSILCGLYSPSNGTASIYGMDIRKEILSVREVLGVCPQYNVLFSHLTVAEQLKLFAALKGTPDAKIEQEVEEILNAVSLMDKKRELASALSGGMKRRLCIGIALIGGSRFVILDEPTAGVDVMSRKEIWTLLQNNKKGRTILLSTHHMDEADILSDRIAILSEGKLISLGSSIFLKNRYGESFQVVACKEDRTHDYTSIVTSIVTEATIAIRLVDHTEDELVFSIPISTNSVKLESFFANFDSKKKAYMIAEYGISAPTLQEIFVRLCPHREYIVPVHKAGILSKMKKKIRRNAVQNDQQQLVKLPVLDEDAADAGAPKDDSPQLYDEGDIPVLLSGWRLRFTHIKALLNCRWRYTIRSKKLILFEVVLPILLLFYCELYAKIQYGGEKPPSTYQPPLPLVAELFGNDTNAYVSLWDRNPESLSYQIMHSLVEPPDMGTRCVNNVPVIRRRMGVGCNREAGNGTFNWNVNRSTIPYNENVACQCTEHHVWNCTLEDYPFERIPNLTLNSTVKLWDMSYRNISQMRMVSRWSRNETSEIALVLGGLSLGHTSVRARTPPEVVSEIEGWQNFVAGLNRSAAALNINVTKSESPSIYDPFLKNMTTLDFITGVVKSMETKENVKAWFNNKLYTSLPTFVGILSNALLRVESKGLDPSNLGIITINHPMNQTLRDNFDNEASGKLVVFRITLIMLVLCVIPAGFTVFLVEERVCDAFHLQLVSGLSRLTYWITGYAFDMSVYTISIIAVLMIYVIFGVQDFAYSFGSLGSFFLVFFLHGLCAVLWAYIFQRRFQVPALSFVLISVGTFFVGIVAVLTVVIIEQLMQEDRTLLATHGICSTVFLMIPPYNLGMAIFRGVVVSRLAEIGENFLRELNRLDLLSSLPIPSLLEWSLMGIHCFCLIIHITIAAVILCIIEGEPFEFLR</sequence>
<name>A0AAD5MYF4_PARTN</name>
<feature type="transmembrane region" description="Helical" evidence="7">
    <location>
        <begin position="46"/>
        <end position="69"/>
    </location>
</feature>
<dbReference type="SUPFAM" id="SSF52540">
    <property type="entry name" value="P-loop containing nucleoside triphosphate hydrolases"/>
    <property type="match status" value="1"/>
</dbReference>
<evidence type="ECO:0000313" key="9">
    <source>
        <dbReference type="EMBL" id="KAJ1356356.1"/>
    </source>
</evidence>
<keyword evidence="3" id="KW-0547">Nucleotide-binding</keyword>
<feature type="transmembrane region" description="Helical" evidence="7">
    <location>
        <begin position="995"/>
        <end position="1021"/>
    </location>
</feature>
<dbReference type="InterPro" id="IPR003593">
    <property type="entry name" value="AAA+_ATPase"/>
</dbReference>
<accession>A0AAD5MYF4</accession>
<dbReference type="GO" id="GO:0016020">
    <property type="term" value="C:membrane"/>
    <property type="evidence" value="ECO:0007669"/>
    <property type="project" value="UniProtKB-SubCell"/>
</dbReference>
<evidence type="ECO:0000256" key="3">
    <source>
        <dbReference type="ARBA" id="ARBA00022741"/>
    </source>
</evidence>
<dbReference type="Proteomes" id="UP001196413">
    <property type="component" value="Unassembled WGS sequence"/>
</dbReference>
<dbReference type="InterPro" id="IPR017871">
    <property type="entry name" value="ABC_transporter-like_CS"/>
</dbReference>
<keyword evidence="2 7" id="KW-0812">Transmembrane</keyword>
<dbReference type="InterPro" id="IPR026082">
    <property type="entry name" value="ABCA"/>
</dbReference>
<evidence type="ECO:0000256" key="5">
    <source>
        <dbReference type="ARBA" id="ARBA00022989"/>
    </source>
</evidence>
<dbReference type="AlphaFoldDB" id="A0AAD5MYF4"/>
<keyword evidence="4" id="KW-0067">ATP-binding</keyword>
<dbReference type="PROSITE" id="PS00211">
    <property type="entry name" value="ABC_TRANSPORTER_1"/>
    <property type="match status" value="1"/>
</dbReference>
<dbReference type="GO" id="GO:0016887">
    <property type="term" value="F:ATP hydrolysis activity"/>
    <property type="evidence" value="ECO:0007669"/>
    <property type="project" value="InterPro"/>
</dbReference>
<evidence type="ECO:0000256" key="7">
    <source>
        <dbReference type="SAM" id="Phobius"/>
    </source>
</evidence>
<comment type="subcellular location">
    <subcellularLocation>
        <location evidence="1">Membrane</location>
        <topology evidence="1">Multi-pass membrane protein</topology>
    </subcellularLocation>
</comment>
<feature type="transmembrane region" description="Helical" evidence="7">
    <location>
        <begin position="1033"/>
        <end position="1053"/>
    </location>
</feature>
<dbReference type="InterPro" id="IPR013525">
    <property type="entry name" value="ABC2_TM"/>
</dbReference>
<feature type="transmembrane region" description="Helical" evidence="7">
    <location>
        <begin position="1065"/>
        <end position="1086"/>
    </location>
</feature>
<dbReference type="GO" id="GO:0005319">
    <property type="term" value="F:lipid transporter activity"/>
    <property type="evidence" value="ECO:0007669"/>
    <property type="project" value="TreeGrafter"/>
</dbReference>
<gene>
    <name evidence="9" type="ORF">KIN20_014057</name>
</gene>
<dbReference type="InterPro" id="IPR003439">
    <property type="entry name" value="ABC_transporter-like_ATP-bd"/>
</dbReference>
<organism evidence="9 10">
    <name type="scientific">Parelaphostrongylus tenuis</name>
    <name type="common">Meningeal worm</name>
    <dbReference type="NCBI Taxonomy" id="148309"/>
    <lineage>
        <taxon>Eukaryota</taxon>
        <taxon>Metazoa</taxon>
        <taxon>Ecdysozoa</taxon>
        <taxon>Nematoda</taxon>
        <taxon>Chromadorea</taxon>
        <taxon>Rhabditida</taxon>
        <taxon>Rhabditina</taxon>
        <taxon>Rhabditomorpha</taxon>
        <taxon>Strongyloidea</taxon>
        <taxon>Metastrongylidae</taxon>
        <taxon>Parelaphostrongylus</taxon>
    </lineage>
</organism>
<dbReference type="PANTHER" id="PTHR19229">
    <property type="entry name" value="ATP-BINDING CASSETTE TRANSPORTER SUBFAMILY A ABCA"/>
    <property type="match status" value="1"/>
</dbReference>
<evidence type="ECO:0000256" key="1">
    <source>
        <dbReference type="ARBA" id="ARBA00004141"/>
    </source>
</evidence>
<dbReference type="FunFam" id="3.40.50.300:FF:002832">
    <property type="entry name" value="ABC Transporter family"/>
    <property type="match status" value="1"/>
</dbReference>
<dbReference type="Pfam" id="PF00005">
    <property type="entry name" value="ABC_tran"/>
    <property type="match status" value="1"/>
</dbReference>
<feature type="transmembrane region" description="Helical" evidence="7">
    <location>
        <begin position="75"/>
        <end position="93"/>
    </location>
</feature>
<feature type="transmembrane region" description="Helical" evidence="7">
    <location>
        <begin position="105"/>
        <end position="125"/>
    </location>
</feature>
<dbReference type="EMBL" id="JAHQIW010002789">
    <property type="protein sequence ID" value="KAJ1356356.1"/>
    <property type="molecule type" value="Genomic_DNA"/>
</dbReference>
<evidence type="ECO:0000259" key="8">
    <source>
        <dbReference type="PROSITE" id="PS50893"/>
    </source>
</evidence>
<reference evidence="9" key="1">
    <citation type="submission" date="2021-06" db="EMBL/GenBank/DDBJ databases">
        <title>Parelaphostrongylus tenuis whole genome reference sequence.</title>
        <authorList>
            <person name="Garwood T.J."/>
            <person name="Larsen P.A."/>
            <person name="Fountain-Jones N.M."/>
            <person name="Garbe J.R."/>
            <person name="Macchietto M.G."/>
            <person name="Kania S.A."/>
            <person name="Gerhold R.W."/>
            <person name="Richards J.E."/>
            <person name="Wolf T.M."/>
        </authorList>
    </citation>
    <scope>NUCLEOTIDE SEQUENCE</scope>
    <source>
        <strain evidence="9">MNPRO001-30</strain>
        <tissue evidence="9">Meninges</tissue>
    </source>
</reference>
<keyword evidence="6 7" id="KW-0472">Membrane</keyword>
<dbReference type="InterPro" id="IPR027417">
    <property type="entry name" value="P-loop_NTPase"/>
</dbReference>
<feature type="domain" description="ABC transporter" evidence="8">
    <location>
        <begin position="227"/>
        <end position="457"/>
    </location>
</feature>
<feature type="transmembrane region" description="Helical" evidence="7">
    <location>
        <begin position="12"/>
        <end position="34"/>
    </location>
</feature>
<dbReference type="PROSITE" id="PS50893">
    <property type="entry name" value="ABC_TRANSPORTER_2"/>
    <property type="match status" value="1"/>
</dbReference>
<keyword evidence="5 7" id="KW-1133">Transmembrane helix</keyword>
<comment type="caution">
    <text evidence="9">The sequence shown here is derived from an EMBL/GenBank/DDBJ whole genome shotgun (WGS) entry which is preliminary data.</text>
</comment>
<evidence type="ECO:0000313" key="10">
    <source>
        <dbReference type="Proteomes" id="UP001196413"/>
    </source>
</evidence>
<dbReference type="GO" id="GO:0140359">
    <property type="term" value="F:ABC-type transporter activity"/>
    <property type="evidence" value="ECO:0007669"/>
    <property type="project" value="InterPro"/>
</dbReference>